<proteinExistence type="predicted"/>
<feature type="transmembrane region" description="Helical" evidence="5">
    <location>
        <begin position="201"/>
        <end position="223"/>
    </location>
</feature>
<evidence type="ECO:0000256" key="1">
    <source>
        <dbReference type="ARBA" id="ARBA00004141"/>
    </source>
</evidence>
<dbReference type="InterPro" id="IPR000620">
    <property type="entry name" value="EamA_dom"/>
</dbReference>
<evidence type="ECO:0000256" key="3">
    <source>
        <dbReference type="ARBA" id="ARBA00022989"/>
    </source>
</evidence>
<feature type="transmembrane region" description="Helical" evidence="5">
    <location>
        <begin position="87"/>
        <end position="107"/>
    </location>
</feature>
<comment type="subcellular location">
    <subcellularLocation>
        <location evidence="1">Membrane</location>
        <topology evidence="1">Multi-pass membrane protein</topology>
    </subcellularLocation>
</comment>
<dbReference type="AlphaFoldDB" id="A0A2W5UBE5"/>
<sequence length="295" mass="31155">MSPRDLFLALLPPILWAVGYSFGKGALLHFQPLFTTAMMYAIAGMILFRPSAGLKTPWVWLILISVFGAGLQSALVFYGVAQVETSLANLVVQAMVPCAILAAWALGLERLNPLRLAGVALAILGIAVVVGLPKSGGAHIGLMCILAGTASWGLGQALIRKHSRDAIRQLVGAISLLAAPQLLAVSMLVETDHIGRLTSGSAYAWFGLALLSVGSFVVAYLLWYGLLERNRMDQVAPFALLMPLVGMFNGVAFFGETLTPGFLLGAALVLSGLVLTIIARDTRIQTSPEINSAAS</sequence>
<dbReference type="PANTHER" id="PTHR32322">
    <property type="entry name" value="INNER MEMBRANE TRANSPORTER"/>
    <property type="match status" value="1"/>
</dbReference>
<keyword evidence="4 5" id="KW-0472">Membrane</keyword>
<name>A0A2W5UBE5_CERSP</name>
<gene>
    <name evidence="7" type="ORF">DI533_19690</name>
</gene>
<feature type="domain" description="EamA" evidence="6">
    <location>
        <begin position="6"/>
        <end position="130"/>
    </location>
</feature>
<dbReference type="InterPro" id="IPR037185">
    <property type="entry name" value="EmrE-like"/>
</dbReference>
<evidence type="ECO:0000313" key="8">
    <source>
        <dbReference type="Proteomes" id="UP000248975"/>
    </source>
</evidence>
<feature type="transmembrane region" description="Helical" evidence="5">
    <location>
        <begin position="170"/>
        <end position="189"/>
    </location>
</feature>
<feature type="domain" description="EamA" evidence="6">
    <location>
        <begin position="140"/>
        <end position="277"/>
    </location>
</feature>
<dbReference type="SUPFAM" id="SSF103481">
    <property type="entry name" value="Multidrug resistance efflux transporter EmrE"/>
    <property type="match status" value="2"/>
</dbReference>
<dbReference type="Pfam" id="PF00892">
    <property type="entry name" value="EamA"/>
    <property type="match status" value="2"/>
</dbReference>
<keyword evidence="3 5" id="KW-1133">Transmembrane helix</keyword>
<dbReference type="GO" id="GO:0016020">
    <property type="term" value="C:membrane"/>
    <property type="evidence" value="ECO:0007669"/>
    <property type="project" value="UniProtKB-SubCell"/>
</dbReference>
<evidence type="ECO:0000313" key="7">
    <source>
        <dbReference type="EMBL" id="PZQ95290.1"/>
    </source>
</evidence>
<comment type="caution">
    <text evidence="7">The sequence shown here is derived from an EMBL/GenBank/DDBJ whole genome shotgun (WGS) entry which is preliminary data.</text>
</comment>
<feature type="transmembrane region" description="Helical" evidence="5">
    <location>
        <begin position="235"/>
        <end position="255"/>
    </location>
</feature>
<evidence type="ECO:0000256" key="2">
    <source>
        <dbReference type="ARBA" id="ARBA00022692"/>
    </source>
</evidence>
<feature type="transmembrane region" description="Helical" evidence="5">
    <location>
        <begin position="138"/>
        <end position="158"/>
    </location>
</feature>
<evidence type="ECO:0000259" key="6">
    <source>
        <dbReference type="Pfam" id="PF00892"/>
    </source>
</evidence>
<dbReference type="PANTHER" id="PTHR32322:SF9">
    <property type="entry name" value="AMINO-ACID METABOLITE EFFLUX PUMP-RELATED"/>
    <property type="match status" value="1"/>
</dbReference>
<feature type="transmembrane region" description="Helical" evidence="5">
    <location>
        <begin position="58"/>
        <end position="81"/>
    </location>
</feature>
<dbReference type="EMBL" id="QFQS01000008">
    <property type="protein sequence ID" value="PZQ95290.1"/>
    <property type="molecule type" value="Genomic_DNA"/>
</dbReference>
<dbReference type="Proteomes" id="UP000248975">
    <property type="component" value="Unassembled WGS sequence"/>
</dbReference>
<evidence type="ECO:0000256" key="4">
    <source>
        <dbReference type="ARBA" id="ARBA00023136"/>
    </source>
</evidence>
<feature type="transmembrane region" description="Helical" evidence="5">
    <location>
        <begin position="33"/>
        <end position="51"/>
    </location>
</feature>
<organism evidence="7 8">
    <name type="scientific">Cereibacter sphaeroides</name>
    <name type="common">Rhodobacter sphaeroides</name>
    <dbReference type="NCBI Taxonomy" id="1063"/>
    <lineage>
        <taxon>Bacteria</taxon>
        <taxon>Pseudomonadati</taxon>
        <taxon>Pseudomonadota</taxon>
        <taxon>Alphaproteobacteria</taxon>
        <taxon>Rhodobacterales</taxon>
        <taxon>Paracoccaceae</taxon>
        <taxon>Cereibacter</taxon>
    </lineage>
</organism>
<evidence type="ECO:0000256" key="5">
    <source>
        <dbReference type="SAM" id="Phobius"/>
    </source>
</evidence>
<reference evidence="7 8" key="1">
    <citation type="submission" date="2017-08" db="EMBL/GenBank/DDBJ databases">
        <title>Infants hospitalized years apart are colonized by the same room-sourced microbial strains.</title>
        <authorList>
            <person name="Brooks B."/>
            <person name="Olm M.R."/>
            <person name="Firek B.A."/>
            <person name="Baker R."/>
            <person name="Thomas B.C."/>
            <person name="Morowitz M.J."/>
            <person name="Banfield J.F."/>
        </authorList>
    </citation>
    <scope>NUCLEOTIDE SEQUENCE [LARGE SCALE GENOMIC DNA]</scope>
    <source>
        <strain evidence="7">S2_003_000_R2_11</strain>
    </source>
</reference>
<accession>A0A2W5UBE5</accession>
<feature type="transmembrane region" description="Helical" evidence="5">
    <location>
        <begin position="114"/>
        <end position="132"/>
    </location>
</feature>
<protein>
    <recommendedName>
        <fullName evidence="6">EamA domain-containing protein</fullName>
    </recommendedName>
</protein>
<feature type="transmembrane region" description="Helical" evidence="5">
    <location>
        <begin position="261"/>
        <end position="279"/>
    </location>
</feature>
<dbReference type="InterPro" id="IPR050638">
    <property type="entry name" value="AA-Vitamin_Transporters"/>
</dbReference>
<keyword evidence="2 5" id="KW-0812">Transmembrane</keyword>